<dbReference type="SMART" id="SM00448">
    <property type="entry name" value="REC"/>
    <property type="match status" value="1"/>
</dbReference>
<dbReference type="SUPFAM" id="SSF55781">
    <property type="entry name" value="GAF domain-like"/>
    <property type="match status" value="1"/>
</dbReference>
<evidence type="ECO:0000259" key="10">
    <source>
        <dbReference type="PROSITE" id="PS50109"/>
    </source>
</evidence>
<dbReference type="GO" id="GO:0005524">
    <property type="term" value="F:ATP binding"/>
    <property type="evidence" value="ECO:0007669"/>
    <property type="project" value="UniProtKB-KW"/>
</dbReference>
<dbReference type="Pfam" id="PF13426">
    <property type="entry name" value="PAS_9"/>
    <property type="match status" value="1"/>
</dbReference>
<dbReference type="SMART" id="SM00388">
    <property type="entry name" value="HisKA"/>
    <property type="match status" value="1"/>
</dbReference>
<dbReference type="InterPro" id="IPR005467">
    <property type="entry name" value="His_kinase_dom"/>
</dbReference>
<dbReference type="EMBL" id="CYSD01000021">
    <property type="protein sequence ID" value="CUH77694.1"/>
    <property type="molecule type" value="Genomic_DNA"/>
</dbReference>
<dbReference type="GO" id="GO:0000155">
    <property type="term" value="F:phosphorelay sensor kinase activity"/>
    <property type="evidence" value="ECO:0007669"/>
    <property type="project" value="InterPro"/>
</dbReference>
<evidence type="ECO:0000256" key="8">
    <source>
        <dbReference type="ARBA" id="ARBA00023012"/>
    </source>
</evidence>
<evidence type="ECO:0000256" key="4">
    <source>
        <dbReference type="ARBA" id="ARBA00022679"/>
    </source>
</evidence>
<reference evidence="14 15" key="1">
    <citation type="submission" date="2015-09" db="EMBL/GenBank/DDBJ databases">
        <authorList>
            <consortium name="Swine Surveillance"/>
        </authorList>
    </citation>
    <scope>NUCLEOTIDE SEQUENCE [LARGE SCALE GENOMIC DNA]</scope>
    <source>
        <strain evidence="14 15">CECT 7557</strain>
    </source>
</reference>
<organism evidence="14 15">
    <name type="scientific">Tritonibacter multivorans</name>
    <dbReference type="NCBI Taxonomy" id="928856"/>
    <lineage>
        <taxon>Bacteria</taxon>
        <taxon>Pseudomonadati</taxon>
        <taxon>Pseudomonadota</taxon>
        <taxon>Alphaproteobacteria</taxon>
        <taxon>Rhodobacterales</taxon>
        <taxon>Paracoccaceae</taxon>
        <taxon>Tritonibacter</taxon>
    </lineage>
</organism>
<keyword evidence="4" id="KW-0808">Transferase</keyword>
<evidence type="ECO:0000256" key="2">
    <source>
        <dbReference type="ARBA" id="ARBA00012438"/>
    </source>
</evidence>
<keyword evidence="5" id="KW-0547">Nucleotide-binding</keyword>
<feature type="domain" description="PAS" evidence="12">
    <location>
        <begin position="190"/>
        <end position="238"/>
    </location>
</feature>
<dbReference type="InterPro" id="IPR000014">
    <property type="entry name" value="PAS"/>
</dbReference>
<comment type="catalytic activity">
    <reaction evidence="1">
        <text>ATP + protein L-histidine = ADP + protein N-phospho-L-histidine.</text>
        <dbReference type="EC" id="2.7.13.3"/>
    </reaction>
</comment>
<evidence type="ECO:0000256" key="5">
    <source>
        <dbReference type="ARBA" id="ARBA00022741"/>
    </source>
</evidence>
<dbReference type="CDD" id="cd00082">
    <property type="entry name" value="HisKA"/>
    <property type="match status" value="1"/>
</dbReference>
<dbReference type="InterPro" id="IPR001789">
    <property type="entry name" value="Sig_transdc_resp-reg_receiver"/>
</dbReference>
<dbReference type="InterPro" id="IPR011006">
    <property type="entry name" value="CheY-like_superfamily"/>
</dbReference>
<dbReference type="PANTHER" id="PTHR43065:SF46">
    <property type="entry name" value="C4-DICARBOXYLATE TRANSPORT SENSOR PROTEIN DCTB"/>
    <property type="match status" value="1"/>
</dbReference>
<dbReference type="PRINTS" id="PR00344">
    <property type="entry name" value="BCTRLSENSOR"/>
</dbReference>
<dbReference type="Gene3D" id="1.10.287.130">
    <property type="match status" value="1"/>
</dbReference>
<dbReference type="InterPro" id="IPR004358">
    <property type="entry name" value="Sig_transdc_His_kin-like_C"/>
</dbReference>
<feature type="domain" description="Histidine kinase" evidence="10">
    <location>
        <begin position="557"/>
        <end position="781"/>
    </location>
</feature>
<feature type="domain" description="PAC" evidence="13">
    <location>
        <begin position="262"/>
        <end position="316"/>
    </location>
</feature>
<dbReference type="Pfam" id="PF08448">
    <property type="entry name" value="PAS_4"/>
    <property type="match status" value="1"/>
</dbReference>
<evidence type="ECO:0000256" key="3">
    <source>
        <dbReference type="ARBA" id="ARBA00022553"/>
    </source>
</evidence>
<gene>
    <name evidence="14" type="ORF">TRM7557_01494</name>
</gene>
<dbReference type="InterPro" id="IPR003661">
    <property type="entry name" value="HisK_dim/P_dom"/>
</dbReference>
<dbReference type="InterPro" id="IPR000700">
    <property type="entry name" value="PAS-assoc_C"/>
</dbReference>
<dbReference type="SMART" id="SM00091">
    <property type="entry name" value="PAS"/>
    <property type="match status" value="3"/>
</dbReference>
<dbReference type="Gene3D" id="3.40.50.2300">
    <property type="match status" value="1"/>
</dbReference>
<evidence type="ECO:0000259" key="12">
    <source>
        <dbReference type="PROSITE" id="PS50112"/>
    </source>
</evidence>
<dbReference type="PANTHER" id="PTHR43065">
    <property type="entry name" value="SENSOR HISTIDINE KINASE"/>
    <property type="match status" value="1"/>
</dbReference>
<dbReference type="CDD" id="cd00130">
    <property type="entry name" value="PAS"/>
    <property type="match status" value="2"/>
</dbReference>
<dbReference type="Pfam" id="PF00512">
    <property type="entry name" value="HisKA"/>
    <property type="match status" value="1"/>
</dbReference>
<feature type="modified residue" description="4-aspartylphosphate" evidence="9">
    <location>
        <position position="852"/>
    </location>
</feature>
<evidence type="ECO:0000256" key="9">
    <source>
        <dbReference type="PROSITE-ProRule" id="PRU00169"/>
    </source>
</evidence>
<keyword evidence="8" id="KW-0902">Two-component regulatory system</keyword>
<dbReference type="EC" id="2.7.13.3" evidence="2"/>
<evidence type="ECO:0000256" key="6">
    <source>
        <dbReference type="ARBA" id="ARBA00022777"/>
    </source>
</evidence>
<dbReference type="OrthoDB" id="9796100at2"/>
<evidence type="ECO:0000259" key="13">
    <source>
        <dbReference type="PROSITE" id="PS50113"/>
    </source>
</evidence>
<dbReference type="Gene3D" id="3.30.450.20">
    <property type="entry name" value="PAS domain"/>
    <property type="match status" value="3"/>
</dbReference>
<evidence type="ECO:0000256" key="1">
    <source>
        <dbReference type="ARBA" id="ARBA00000085"/>
    </source>
</evidence>
<protein>
    <recommendedName>
        <fullName evidence="2">histidine kinase</fullName>
        <ecNumber evidence="2">2.7.13.3</ecNumber>
    </recommendedName>
</protein>
<dbReference type="RefSeq" id="WP_058289587.1">
    <property type="nucleotide sequence ID" value="NZ_CYSD01000021.1"/>
</dbReference>
<dbReference type="Pfam" id="PF13188">
    <property type="entry name" value="PAS_8"/>
    <property type="match status" value="1"/>
</dbReference>
<feature type="domain" description="PAS" evidence="12">
    <location>
        <begin position="317"/>
        <end position="352"/>
    </location>
</feature>
<dbReference type="InterPro" id="IPR035965">
    <property type="entry name" value="PAS-like_dom_sf"/>
</dbReference>
<dbReference type="NCBIfam" id="TIGR00229">
    <property type="entry name" value="sensory_box"/>
    <property type="match status" value="2"/>
</dbReference>
<dbReference type="PROSITE" id="PS50110">
    <property type="entry name" value="RESPONSE_REGULATORY"/>
    <property type="match status" value="1"/>
</dbReference>
<dbReference type="InterPro" id="IPR013656">
    <property type="entry name" value="PAS_4"/>
</dbReference>
<feature type="domain" description="Response regulatory" evidence="11">
    <location>
        <begin position="801"/>
        <end position="917"/>
    </location>
</feature>
<dbReference type="Gene3D" id="3.30.565.10">
    <property type="entry name" value="Histidine kinase-like ATPase, C-terminal domain"/>
    <property type="match status" value="1"/>
</dbReference>
<dbReference type="Proteomes" id="UP000052022">
    <property type="component" value="Unassembled WGS sequence"/>
</dbReference>
<dbReference type="AlphaFoldDB" id="A0A0P1G7P2"/>
<keyword evidence="15" id="KW-1185">Reference proteome</keyword>
<dbReference type="SUPFAM" id="SSF55785">
    <property type="entry name" value="PYP-like sensor domain (PAS domain)"/>
    <property type="match status" value="3"/>
</dbReference>
<evidence type="ECO:0000256" key="7">
    <source>
        <dbReference type="ARBA" id="ARBA00022840"/>
    </source>
</evidence>
<dbReference type="InterPro" id="IPR001610">
    <property type="entry name" value="PAC"/>
</dbReference>
<accession>A0A0P1G7P2</accession>
<dbReference type="PROSITE" id="PS50112">
    <property type="entry name" value="PAS"/>
    <property type="match status" value="2"/>
</dbReference>
<dbReference type="InterPro" id="IPR036097">
    <property type="entry name" value="HisK_dim/P_sf"/>
</dbReference>
<evidence type="ECO:0000313" key="14">
    <source>
        <dbReference type="EMBL" id="CUH77694.1"/>
    </source>
</evidence>
<sequence>MNRPQTPIPIDRLRDRISELELQQKVDQQELAVSDALLSGVERMQAARTRTEVLAVVSHTLKEAVCAEQVFIIGDGAEAFFGKHKISNEVLYPPDHVTSGPITDDVMNWLKRRRNIRSVADLALPAPLPGLIGEGGSLLSAPFHREGGQIIALVCAHSDVGFFTSEHMRILRRLTDLVAHALRSIRLDDRHEVLASVVEYTDVPVMLIEPHQDGGKIVYVNGAFETMTGFNWQDMAGQRFQGSLPTPSPERLALRYSFQSGQPGRFMVWNKRKTGQKFLNEITLAPIRHRDGTLRYMLATHADVTEHIERQREIRVLEQRLETAMEAVSNAILVIDAQGETTYLNSAMTALFDRLSLGDLAPSEAGMTLFRHCETSADGQIECDDGAAFLLRAFRSSEGGKVITATDVTEMKEAKRILKERAVAMDSTAEGIAIADRTATLSYANPAFAKLFGASDPATIIGRKWCAAFAEEDVSRLGTDVRPKVEATGSATIEMRAPLPDGIRSFEVSVTAIDDEKRIIVAHDITDRLEYQAARANLDQKLQQFEKNESIGRLAAGVAHDFNNLLAVINGHAALLNSRTPAEKVELYAGRINEASSRAAKMINRFLDLGMSSDTKNMIDLRTLMTESEDLLRSVVSAETTFSLHMEDREMEMLCFPSELLRVALNLVQNAQDALDGAPGDIRQSLCHKAGADLVELDMQVGVIDPDVSYARYTVADSGSGIPPDVMSHLFRDHYSTKGQRGSGIGMMAIAEIIADHEGAIRIDTELGRGTTIEIYLPLSDLHMAQVGDSEIGSVRLDKKLILVVDDDAPVGESIAAYLERLGAEVSVCIDPKEALEIIKEDPGLWSLIVSDYNMPGLNGGQLAKSARETDPDLPFLIVTALARKLSDPNLNDDVIAGLLAKPVDLNALAHLIERHAREMPKE</sequence>
<proteinExistence type="predicted"/>
<dbReference type="PROSITE" id="PS50113">
    <property type="entry name" value="PAC"/>
    <property type="match status" value="1"/>
</dbReference>
<name>A0A0P1G7P2_9RHOB</name>
<keyword evidence="3 9" id="KW-0597">Phosphoprotein</keyword>
<dbReference type="PROSITE" id="PS50109">
    <property type="entry name" value="HIS_KIN"/>
    <property type="match status" value="1"/>
</dbReference>
<dbReference type="SUPFAM" id="SSF52172">
    <property type="entry name" value="CheY-like"/>
    <property type="match status" value="1"/>
</dbReference>
<evidence type="ECO:0000259" key="11">
    <source>
        <dbReference type="PROSITE" id="PS50110"/>
    </source>
</evidence>
<dbReference type="SMART" id="SM00387">
    <property type="entry name" value="HATPase_c"/>
    <property type="match status" value="1"/>
</dbReference>
<dbReference type="InterPro" id="IPR003594">
    <property type="entry name" value="HATPase_dom"/>
</dbReference>
<dbReference type="SUPFAM" id="SSF55874">
    <property type="entry name" value="ATPase domain of HSP90 chaperone/DNA topoisomerase II/histidine kinase"/>
    <property type="match status" value="1"/>
</dbReference>
<dbReference type="InterPro" id="IPR036890">
    <property type="entry name" value="HATPase_C_sf"/>
</dbReference>
<dbReference type="STRING" id="928856.SAMN04488049_107153"/>
<dbReference type="Pfam" id="PF02518">
    <property type="entry name" value="HATPase_c"/>
    <property type="match status" value="1"/>
</dbReference>
<keyword evidence="7" id="KW-0067">ATP-binding</keyword>
<dbReference type="SMART" id="SM00086">
    <property type="entry name" value="PAC"/>
    <property type="match status" value="2"/>
</dbReference>
<evidence type="ECO:0000313" key="15">
    <source>
        <dbReference type="Proteomes" id="UP000052022"/>
    </source>
</evidence>
<keyword evidence="6" id="KW-0418">Kinase</keyword>
<dbReference type="Pfam" id="PF00072">
    <property type="entry name" value="Response_reg"/>
    <property type="match status" value="1"/>
</dbReference>
<dbReference type="SUPFAM" id="SSF47384">
    <property type="entry name" value="Homodimeric domain of signal transducing histidine kinase"/>
    <property type="match status" value="1"/>
</dbReference>